<keyword evidence="2" id="KW-1185">Reference proteome</keyword>
<reference evidence="1 2" key="1">
    <citation type="journal article" date="2018" name="Genome Biol. Evol.">
        <title>Multiple Roots of Fruiting Body Formation in Amoebozoa.</title>
        <authorList>
            <person name="Hillmann F."/>
            <person name="Forbes G."/>
            <person name="Novohradska S."/>
            <person name="Ferling I."/>
            <person name="Riege K."/>
            <person name="Groth M."/>
            <person name="Westermann M."/>
            <person name="Marz M."/>
            <person name="Spaller T."/>
            <person name="Winckler T."/>
            <person name="Schaap P."/>
            <person name="Glockner G."/>
        </authorList>
    </citation>
    <scope>NUCLEOTIDE SEQUENCE [LARGE SCALE GENOMIC DNA]</scope>
    <source>
        <strain evidence="1 2">Jena</strain>
    </source>
</reference>
<gene>
    <name evidence="1" type="ORF">PROFUN_12273</name>
</gene>
<dbReference type="EMBL" id="MDYQ01000164">
    <property type="protein sequence ID" value="PRP79986.1"/>
    <property type="molecule type" value="Genomic_DNA"/>
</dbReference>
<protein>
    <submittedName>
        <fullName evidence="1">Uncharacterized protein</fullName>
    </submittedName>
</protein>
<dbReference type="InParanoid" id="A0A2P6N7Q6"/>
<name>A0A2P6N7Q6_9EUKA</name>
<proteinExistence type="predicted"/>
<sequence>MNLFAWPSSQVEFGQTQHSGTNLSRHRAPGSDHWCHAARQGRVSNQLGHWSCPTANPKLAARPNHSL</sequence>
<dbReference type="Proteomes" id="UP000241769">
    <property type="component" value="Unassembled WGS sequence"/>
</dbReference>
<accession>A0A2P6N7Q6</accession>
<evidence type="ECO:0000313" key="1">
    <source>
        <dbReference type="EMBL" id="PRP79986.1"/>
    </source>
</evidence>
<evidence type="ECO:0000313" key="2">
    <source>
        <dbReference type="Proteomes" id="UP000241769"/>
    </source>
</evidence>
<organism evidence="1 2">
    <name type="scientific">Planoprotostelium fungivorum</name>
    <dbReference type="NCBI Taxonomy" id="1890364"/>
    <lineage>
        <taxon>Eukaryota</taxon>
        <taxon>Amoebozoa</taxon>
        <taxon>Evosea</taxon>
        <taxon>Variosea</taxon>
        <taxon>Cavosteliida</taxon>
        <taxon>Cavosteliaceae</taxon>
        <taxon>Planoprotostelium</taxon>
    </lineage>
</organism>
<comment type="caution">
    <text evidence="1">The sequence shown here is derived from an EMBL/GenBank/DDBJ whole genome shotgun (WGS) entry which is preliminary data.</text>
</comment>
<dbReference type="AlphaFoldDB" id="A0A2P6N7Q6"/>